<dbReference type="InterPro" id="IPR014710">
    <property type="entry name" value="RmlC-like_jellyroll"/>
</dbReference>
<protein>
    <submittedName>
        <fullName evidence="6">Crp/Fnr family transcriptional regulator</fullName>
    </submittedName>
</protein>
<dbReference type="CDD" id="cd00038">
    <property type="entry name" value="CAP_ED"/>
    <property type="match status" value="1"/>
</dbReference>
<dbReference type="InterPro" id="IPR012318">
    <property type="entry name" value="HTH_CRP"/>
</dbReference>
<evidence type="ECO:0000256" key="1">
    <source>
        <dbReference type="ARBA" id="ARBA00023015"/>
    </source>
</evidence>
<organism evidence="6 7">
    <name type="scientific">Niastella soli</name>
    <dbReference type="NCBI Taxonomy" id="2821487"/>
    <lineage>
        <taxon>Bacteria</taxon>
        <taxon>Pseudomonadati</taxon>
        <taxon>Bacteroidota</taxon>
        <taxon>Chitinophagia</taxon>
        <taxon>Chitinophagales</taxon>
        <taxon>Chitinophagaceae</taxon>
        <taxon>Niastella</taxon>
    </lineage>
</organism>
<accession>A0ABS3YWT8</accession>
<reference evidence="6 7" key="1">
    <citation type="submission" date="2021-03" db="EMBL/GenBank/DDBJ databases">
        <title>Assistant Professor.</title>
        <authorList>
            <person name="Huq M.A."/>
        </authorList>
    </citation>
    <scope>NUCLEOTIDE SEQUENCE [LARGE SCALE GENOMIC DNA]</scope>
    <source>
        <strain evidence="6 7">MAH-29</strain>
    </source>
</reference>
<dbReference type="Proteomes" id="UP000677244">
    <property type="component" value="Unassembled WGS sequence"/>
</dbReference>
<proteinExistence type="predicted"/>
<dbReference type="RefSeq" id="WP_209139680.1">
    <property type="nucleotide sequence ID" value="NZ_JAGHKO010000004.1"/>
</dbReference>
<evidence type="ECO:0000313" key="7">
    <source>
        <dbReference type="Proteomes" id="UP000677244"/>
    </source>
</evidence>
<dbReference type="Gene3D" id="2.60.120.10">
    <property type="entry name" value="Jelly Rolls"/>
    <property type="match status" value="1"/>
</dbReference>
<dbReference type="PANTHER" id="PTHR24567:SF74">
    <property type="entry name" value="HTH-TYPE TRANSCRIPTIONAL REGULATOR ARCR"/>
    <property type="match status" value="1"/>
</dbReference>
<keyword evidence="3" id="KW-0804">Transcription</keyword>
<dbReference type="Pfam" id="PF13545">
    <property type="entry name" value="HTH_Crp_2"/>
    <property type="match status" value="1"/>
</dbReference>
<sequence>MSAADKWLLIRNYDLWAHLTDEEVAELNIVHNYIEAHKGDYIYFEAFQHNKLYFVKEGYIRIGFIDESGREMIKEIIQQGELFGQITLEKNSLNGEFAQAYKSEVSLCAFSIDDFQKLLQKKPALALKYSKQVGSKLRQIENRLLNLLNKDVKTRLLNFLWQLVQKQVPPNAPSACIPNYLTHEDIANLIGSSRQTVTTLFNELATEGFITYNRKEICFPDIKRLQPYYTVV</sequence>
<dbReference type="Pfam" id="PF00027">
    <property type="entry name" value="cNMP_binding"/>
    <property type="match status" value="1"/>
</dbReference>
<feature type="domain" description="Cyclic nucleotide-binding" evidence="4">
    <location>
        <begin position="15"/>
        <end position="136"/>
    </location>
</feature>
<dbReference type="PROSITE" id="PS50042">
    <property type="entry name" value="CNMP_BINDING_3"/>
    <property type="match status" value="1"/>
</dbReference>
<feature type="domain" description="HTH crp-type" evidence="5">
    <location>
        <begin position="150"/>
        <end position="223"/>
    </location>
</feature>
<dbReference type="SMART" id="SM00100">
    <property type="entry name" value="cNMP"/>
    <property type="match status" value="1"/>
</dbReference>
<keyword evidence="1" id="KW-0805">Transcription regulation</keyword>
<dbReference type="SUPFAM" id="SSF51206">
    <property type="entry name" value="cAMP-binding domain-like"/>
    <property type="match status" value="1"/>
</dbReference>
<dbReference type="InterPro" id="IPR000595">
    <property type="entry name" value="cNMP-bd_dom"/>
</dbReference>
<evidence type="ECO:0000259" key="5">
    <source>
        <dbReference type="PROSITE" id="PS51063"/>
    </source>
</evidence>
<keyword evidence="7" id="KW-1185">Reference proteome</keyword>
<keyword evidence="2" id="KW-0238">DNA-binding</keyword>
<dbReference type="SUPFAM" id="SSF46785">
    <property type="entry name" value="Winged helix' DNA-binding domain"/>
    <property type="match status" value="1"/>
</dbReference>
<evidence type="ECO:0000256" key="2">
    <source>
        <dbReference type="ARBA" id="ARBA00023125"/>
    </source>
</evidence>
<evidence type="ECO:0000259" key="4">
    <source>
        <dbReference type="PROSITE" id="PS50042"/>
    </source>
</evidence>
<dbReference type="SMART" id="SM00419">
    <property type="entry name" value="HTH_CRP"/>
    <property type="match status" value="1"/>
</dbReference>
<dbReference type="PROSITE" id="PS51063">
    <property type="entry name" value="HTH_CRP_2"/>
    <property type="match status" value="1"/>
</dbReference>
<dbReference type="InterPro" id="IPR050397">
    <property type="entry name" value="Env_Response_Regulators"/>
</dbReference>
<name>A0ABS3YWT8_9BACT</name>
<evidence type="ECO:0000256" key="3">
    <source>
        <dbReference type="ARBA" id="ARBA00023163"/>
    </source>
</evidence>
<dbReference type="EMBL" id="JAGHKO010000004">
    <property type="protein sequence ID" value="MBO9201626.1"/>
    <property type="molecule type" value="Genomic_DNA"/>
</dbReference>
<evidence type="ECO:0000313" key="6">
    <source>
        <dbReference type="EMBL" id="MBO9201626.1"/>
    </source>
</evidence>
<dbReference type="InterPro" id="IPR036388">
    <property type="entry name" value="WH-like_DNA-bd_sf"/>
</dbReference>
<dbReference type="PANTHER" id="PTHR24567">
    <property type="entry name" value="CRP FAMILY TRANSCRIPTIONAL REGULATORY PROTEIN"/>
    <property type="match status" value="1"/>
</dbReference>
<gene>
    <name evidence="6" type="ORF">J7I42_15195</name>
</gene>
<dbReference type="InterPro" id="IPR018490">
    <property type="entry name" value="cNMP-bd_dom_sf"/>
</dbReference>
<dbReference type="Gene3D" id="1.10.10.10">
    <property type="entry name" value="Winged helix-like DNA-binding domain superfamily/Winged helix DNA-binding domain"/>
    <property type="match status" value="1"/>
</dbReference>
<comment type="caution">
    <text evidence="6">The sequence shown here is derived from an EMBL/GenBank/DDBJ whole genome shotgun (WGS) entry which is preliminary data.</text>
</comment>
<dbReference type="InterPro" id="IPR036390">
    <property type="entry name" value="WH_DNA-bd_sf"/>
</dbReference>